<dbReference type="InterPro" id="IPR028082">
    <property type="entry name" value="Peripla_BP_I"/>
</dbReference>
<dbReference type="PANTHER" id="PTHR47235">
    <property type="entry name" value="BLR6548 PROTEIN"/>
    <property type="match status" value="1"/>
</dbReference>
<proteinExistence type="inferred from homology"/>
<organism evidence="5 6">
    <name type="scientific">Bradyrhizobium japonicum</name>
    <dbReference type="NCBI Taxonomy" id="375"/>
    <lineage>
        <taxon>Bacteria</taxon>
        <taxon>Pseudomonadati</taxon>
        <taxon>Pseudomonadota</taxon>
        <taxon>Alphaproteobacteria</taxon>
        <taxon>Hyphomicrobiales</taxon>
        <taxon>Nitrobacteraceae</taxon>
        <taxon>Bradyrhizobium</taxon>
    </lineage>
</organism>
<feature type="signal peptide" evidence="3">
    <location>
        <begin position="1"/>
        <end position="34"/>
    </location>
</feature>
<reference evidence="5 6" key="1">
    <citation type="submission" date="2016-11" db="EMBL/GenBank/DDBJ databases">
        <title>Complete Genome Sequence of Bradyrhizobium sp. strain J5, an isolated from soybean nodule in Hokkaido.</title>
        <authorList>
            <person name="Kanehara K."/>
        </authorList>
    </citation>
    <scope>NUCLEOTIDE SEQUENCE [LARGE SCALE GENOMIC DNA]</scope>
    <source>
        <strain evidence="5 6">J5</strain>
    </source>
</reference>
<dbReference type="OrthoDB" id="9147078at2"/>
<dbReference type="AlphaFoldDB" id="A0A1L3FIK5"/>
<evidence type="ECO:0000256" key="2">
    <source>
        <dbReference type="ARBA" id="ARBA00022729"/>
    </source>
</evidence>
<dbReference type="PANTHER" id="PTHR47235:SF1">
    <property type="entry name" value="BLR6548 PROTEIN"/>
    <property type="match status" value="1"/>
</dbReference>
<evidence type="ECO:0000259" key="4">
    <source>
        <dbReference type="Pfam" id="PF13458"/>
    </source>
</evidence>
<feature type="chain" id="PRO_5012182467" evidence="3">
    <location>
        <begin position="35"/>
        <end position="423"/>
    </location>
</feature>
<dbReference type="Gene3D" id="3.40.50.2300">
    <property type="match status" value="2"/>
</dbReference>
<keyword evidence="2 3" id="KW-0732">Signal</keyword>
<comment type="similarity">
    <text evidence="1">Belongs to the leucine-binding protein family.</text>
</comment>
<dbReference type="Proteomes" id="UP000181962">
    <property type="component" value="Chromosome"/>
</dbReference>
<protein>
    <submittedName>
        <fullName evidence="5">Branched-chain amino acid ABC transporter substrate-binding protein</fullName>
    </submittedName>
</protein>
<dbReference type="Pfam" id="PF13458">
    <property type="entry name" value="Peripla_BP_6"/>
    <property type="match status" value="1"/>
</dbReference>
<dbReference type="RefSeq" id="WP_071915332.1">
    <property type="nucleotide sequence ID" value="NZ_CP017637.1"/>
</dbReference>
<evidence type="ECO:0000313" key="5">
    <source>
        <dbReference type="EMBL" id="APG13145.1"/>
    </source>
</evidence>
<sequence>MITSGSGHSSPGIARRLRKLAVVTVIFAAGAASASAQQRYDPGASDTEIRIGNIMPYSGPASAYGIIGRTMSAYFRMVNDNGGINGRTVEFISYDDGYNPSRAVEQARRLVEADEVLAIFAPFGTASNAAIQRYMNNRHVPQLFAISGASRWADPVHFPWTIGWLPSYRTEARIYADYVLTHHPGARIGILYQNDDFGRDYLAGLKEVLQDRYAQMVVASLPYEISEPTIDSQIVSIKAAAPDIFINVATPKFAAQAIRKLAELDWHPVHIMTNVSVSVGSVLKLAGLDNAKGVLSAGYQMDVTDPQWDSYPGMQHFRAFMAKYYPDADRSESGPLVAFNMSSALVEVLRRCGDDLTRERIMQVATNLDIEGAAYIPGVRVKTSPTDFRPIEHLQMMRFTGEKWEWFGPLMNGHSDQITLSPD</sequence>
<dbReference type="InterPro" id="IPR028081">
    <property type="entry name" value="Leu-bd"/>
</dbReference>
<evidence type="ECO:0000313" key="6">
    <source>
        <dbReference type="Proteomes" id="UP000181962"/>
    </source>
</evidence>
<dbReference type="EMBL" id="CP017637">
    <property type="protein sequence ID" value="APG13145.1"/>
    <property type="molecule type" value="Genomic_DNA"/>
</dbReference>
<feature type="domain" description="Leucine-binding protein" evidence="4">
    <location>
        <begin position="48"/>
        <end position="400"/>
    </location>
</feature>
<name>A0A1L3FIK5_BRAJP</name>
<gene>
    <name evidence="5" type="ORF">BKD09_32845</name>
</gene>
<dbReference type="CDD" id="cd06343">
    <property type="entry name" value="PBP1_ABC_ligand_binding-like"/>
    <property type="match status" value="1"/>
</dbReference>
<dbReference type="SUPFAM" id="SSF53822">
    <property type="entry name" value="Periplasmic binding protein-like I"/>
    <property type="match status" value="1"/>
</dbReference>
<accession>A0A1L3FIK5</accession>
<evidence type="ECO:0000256" key="1">
    <source>
        <dbReference type="ARBA" id="ARBA00010062"/>
    </source>
</evidence>
<evidence type="ECO:0000256" key="3">
    <source>
        <dbReference type="SAM" id="SignalP"/>
    </source>
</evidence>